<dbReference type="EMBL" id="UINC01155032">
    <property type="protein sequence ID" value="SVD50648.1"/>
    <property type="molecule type" value="Genomic_DNA"/>
</dbReference>
<name>A0A382VXN9_9ZZZZ</name>
<proteinExistence type="predicted"/>
<gene>
    <name evidence="1" type="ORF">METZ01_LOCUS403502</name>
</gene>
<organism evidence="1">
    <name type="scientific">marine metagenome</name>
    <dbReference type="NCBI Taxonomy" id="408172"/>
    <lineage>
        <taxon>unclassified sequences</taxon>
        <taxon>metagenomes</taxon>
        <taxon>ecological metagenomes</taxon>
    </lineage>
</organism>
<dbReference type="AlphaFoldDB" id="A0A382VXN9"/>
<evidence type="ECO:0000313" key="1">
    <source>
        <dbReference type="EMBL" id="SVD50648.1"/>
    </source>
</evidence>
<protein>
    <submittedName>
        <fullName evidence="1">Uncharacterized protein</fullName>
    </submittedName>
</protein>
<sequence>MVFLGDSYRSGLCIGAPSGWQRDYYRLILGSTPSVSIILRKLTFTVLSSWTERRV</sequence>
<accession>A0A382VXN9</accession>
<reference evidence="1" key="1">
    <citation type="submission" date="2018-05" db="EMBL/GenBank/DDBJ databases">
        <authorList>
            <person name="Lanie J.A."/>
            <person name="Ng W.-L."/>
            <person name="Kazmierczak K.M."/>
            <person name="Andrzejewski T.M."/>
            <person name="Davidsen T.M."/>
            <person name="Wayne K.J."/>
            <person name="Tettelin H."/>
            <person name="Glass J.I."/>
            <person name="Rusch D."/>
            <person name="Podicherti R."/>
            <person name="Tsui H.-C.T."/>
            <person name="Winkler M.E."/>
        </authorList>
    </citation>
    <scope>NUCLEOTIDE SEQUENCE</scope>
</reference>